<dbReference type="PANTHER" id="PTHR40392">
    <property type="entry name" value="2-PHOSPHO-L-LACTATE GUANYLYLTRANSFERASE"/>
    <property type="match status" value="1"/>
</dbReference>
<dbReference type="Proteomes" id="UP001500618">
    <property type="component" value="Unassembled WGS sequence"/>
</dbReference>
<sequence length="250" mass="25193">MPYETTERTLRGRLGTPRGRLRPVTSLEWDNKTVSSSLRWSVVVPVKRLAYAKTRLRPGLPGVSHLELVTAITADTVAAALACAAVGRVIVVTDDDEIGPVLAKLGAICVPDVPDSGLNPALTYGAAVAAELAPLDGVAALGGDRPALRPAELASALAAARIAERAVVADTPGTGTALLTASAGVPLRPAFGSGSAAAHVASGAVALGGEWPSLRRDTDTLADLGTAAELGLGPRTSMLVAAVSVVAATC</sequence>
<evidence type="ECO:0000256" key="4">
    <source>
        <dbReference type="ARBA" id="ARBA00023134"/>
    </source>
</evidence>
<keyword evidence="8" id="KW-1185">Reference proteome</keyword>
<dbReference type="HAMAP" id="MF_02114">
    <property type="entry name" value="CofC"/>
    <property type="match status" value="1"/>
</dbReference>
<keyword evidence="2 5" id="KW-0548">Nucleotidyltransferase</keyword>
<evidence type="ECO:0000256" key="2">
    <source>
        <dbReference type="ARBA" id="ARBA00022695"/>
    </source>
</evidence>
<gene>
    <name evidence="7" type="primary">cofC</name>
    <name evidence="5" type="synonym">fbiD</name>
    <name evidence="7" type="ORF">GCM10009765_34950</name>
</gene>
<evidence type="ECO:0000256" key="1">
    <source>
        <dbReference type="ARBA" id="ARBA00022679"/>
    </source>
</evidence>
<dbReference type="InterPro" id="IPR029044">
    <property type="entry name" value="Nucleotide-diphossugar_trans"/>
</dbReference>
<organism evidence="7 8">
    <name type="scientific">Fodinicola feengrottensis</name>
    <dbReference type="NCBI Taxonomy" id="435914"/>
    <lineage>
        <taxon>Bacteria</taxon>
        <taxon>Bacillati</taxon>
        <taxon>Actinomycetota</taxon>
        <taxon>Actinomycetes</taxon>
        <taxon>Mycobacteriales</taxon>
        <taxon>Fodinicola</taxon>
    </lineage>
</organism>
<dbReference type="EC" id="2.7.7.105" evidence="5"/>
<name>A0ABN2H6J0_9ACTN</name>
<dbReference type="GO" id="GO:0016779">
    <property type="term" value="F:nucleotidyltransferase activity"/>
    <property type="evidence" value="ECO:0007669"/>
    <property type="project" value="UniProtKB-KW"/>
</dbReference>
<dbReference type="PANTHER" id="PTHR40392:SF1">
    <property type="entry name" value="2-PHOSPHO-L-LACTATE GUANYLYLTRANSFERASE"/>
    <property type="match status" value="1"/>
</dbReference>
<dbReference type="Pfam" id="PF12804">
    <property type="entry name" value="NTP_transf_3"/>
    <property type="match status" value="1"/>
</dbReference>
<dbReference type="Gene3D" id="3.90.550.10">
    <property type="entry name" value="Spore Coat Polysaccharide Biosynthesis Protein SpsA, Chain A"/>
    <property type="match status" value="1"/>
</dbReference>
<evidence type="ECO:0000313" key="7">
    <source>
        <dbReference type="EMBL" id="GAA1682787.1"/>
    </source>
</evidence>
<evidence type="ECO:0000256" key="3">
    <source>
        <dbReference type="ARBA" id="ARBA00022741"/>
    </source>
</evidence>
<feature type="domain" description="MobA-like NTP transferase" evidence="6">
    <location>
        <begin position="76"/>
        <end position="179"/>
    </location>
</feature>
<dbReference type="InterPro" id="IPR002835">
    <property type="entry name" value="CofC"/>
</dbReference>
<evidence type="ECO:0000313" key="8">
    <source>
        <dbReference type="Proteomes" id="UP001500618"/>
    </source>
</evidence>
<dbReference type="EMBL" id="BAAANY010000010">
    <property type="protein sequence ID" value="GAA1682787.1"/>
    <property type="molecule type" value="Genomic_DNA"/>
</dbReference>
<keyword evidence="3 5" id="KW-0547">Nucleotide-binding</keyword>
<keyword evidence="1 5" id="KW-0808">Transferase</keyword>
<comment type="similarity">
    <text evidence="5">Belongs to the CofC family.</text>
</comment>
<dbReference type="NCBIfam" id="TIGR03552">
    <property type="entry name" value="F420_cofC"/>
    <property type="match status" value="1"/>
</dbReference>
<protein>
    <recommendedName>
        <fullName evidence="5">Phosphoenolpyruvate guanylyltransferase</fullName>
        <shortName evidence="5">PEP guanylyltransferase</shortName>
        <ecNumber evidence="5">2.7.7.105</ecNumber>
    </recommendedName>
</protein>
<comment type="pathway">
    <text evidence="5">Cofactor biosynthesis; coenzyme F420 biosynthesis.</text>
</comment>
<comment type="catalytic activity">
    <reaction evidence="5">
        <text>phosphoenolpyruvate + GTP + H(+) = enolpyruvoyl-2-diphospho-5'-guanosine + diphosphate</text>
        <dbReference type="Rhea" id="RHEA:30519"/>
        <dbReference type="ChEBI" id="CHEBI:15378"/>
        <dbReference type="ChEBI" id="CHEBI:33019"/>
        <dbReference type="ChEBI" id="CHEBI:37565"/>
        <dbReference type="ChEBI" id="CHEBI:58702"/>
        <dbReference type="ChEBI" id="CHEBI:143701"/>
        <dbReference type="EC" id="2.7.7.105"/>
    </reaction>
</comment>
<dbReference type="SUPFAM" id="SSF53448">
    <property type="entry name" value="Nucleotide-diphospho-sugar transferases"/>
    <property type="match status" value="1"/>
</dbReference>
<evidence type="ECO:0000259" key="6">
    <source>
        <dbReference type="Pfam" id="PF12804"/>
    </source>
</evidence>
<dbReference type="InterPro" id="IPR025877">
    <property type="entry name" value="MobA-like_NTP_Trfase"/>
</dbReference>
<comment type="function">
    <text evidence="5">Guanylyltransferase that catalyzes the activation of phosphoenolpyruvate (PEP) as enolpyruvoyl-2-diphospho-5'-guanosine, via the condensation of PEP with GTP. It is involved in the biosynthesis of coenzyme F420, a hydride carrier cofactor.</text>
</comment>
<reference evidence="7 8" key="1">
    <citation type="journal article" date="2019" name="Int. J. Syst. Evol. Microbiol.">
        <title>The Global Catalogue of Microorganisms (GCM) 10K type strain sequencing project: providing services to taxonomists for standard genome sequencing and annotation.</title>
        <authorList>
            <consortium name="The Broad Institute Genomics Platform"/>
            <consortium name="The Broad Institute Genome Sequencing Center for Infectious Disease"/>
            <person name="Wu L."/>
            <person name="Ma J."/>
        </authorList>
    </citation>
    <scope>NUCLEOTIDE SEQUENCE [LARGE SCALE GENOMIC DNA]</scope>
    <source>
        <strain evidence="7 8">JCM 14718</strain>
    </source>
</reference>
<accession>A0ABN2H6J0</accession>
<comment type="caution">
    <text evidence="7">The sequence shown here is derived from an EMBL/GenBank/DDBJ whole genome shotgun (WGS) entry which is preliminary data.</text>
</comment>
<evidence type="ECO:0000256" key="5">
    <source>
        <dbReference type="HAMAP-Rule" id="MF_02114"/>
    </source>
</evidence>
<proteinExistence type="inferred from homology"/>
<keyword evidence="4 5" id="KW-0342">GTP-binding</keyword>
<feature type="binding site" evidence="5">
    <location>
        <position position="176"/>
    </location>
    <ligand>
        <name>phosphoenolpyruvate</name>
        <dbReference type="ChEBI" id="CHEBI:58702"/>
    </ligand>
</feature>
<feature type="binding site" evidence="5">
    <location>
        <position position="195"/>
    </location>
    <ligand>
        <name>phosphoenolpyruvate</name>
        <dbReference type="ChEBI" id="CHEBI:58702"/>
    </ligand>
</feature>
<feature type="binding site" evidence="5">
    <location>
        <position position="192"/>
    </location>
    <ligand>
        <name>phosphoenolpyruvate</name>
        <dbReference type="ChEBI" id="CHEBI:58702"/>
    </ligand>
</feature>